<feature type="signal peptide" evidence="2">
    <location>
        <begin position="1"/>
        <end position="32"/>
    </location>
</feature>
<keyword evidence="2" id="KW-0732">Signal</keyword>
<proteinExistence type="predicted"/>
<reference evidence="5" key="1">
    <citation type="journal article" date="2014" name="Genome Announc.">
        <title>Genome Sequence of Arthrobacter siccitolerans 4J27, a Xeroprotectant-Producing Desiccation-Tolerant Microorganism.</title>
        <authorList>
            <person name="Manzanera M."/>
            <person name="Santa-Cruz-Calvo L."/>
            <person name="Vilchez J.I."/>
            <person name="Garcia-Fontana C."/>
            <person name="Silva-Castro G.A."/>
            <person name="Calvo C."/>
            <person name="Gonzalez-Lopez J."/>
        </authorList>
    </citation>
    <scope>NUCLEOTIDE SEQUENCE [LARGE SCALE GENOMIC DNA]</scope>
    <source>
        <strain evidence="5">4J27</strain>
    </source>
</reference>
<evidence type="ECO:0000313" key="4">
    <source>
        <dbReference type="EMBL" id="CCQ46894.1"/>
    </source>
</evidence>
<keyword evidence="5" id="KW-1185">Reference proteome</keyword>
<dbReference type="Proteomes" id="UP000035722">
    <property type="component" value="Unassembled WGS sequence"/>
</dbReference>
<evidence type="ECO:0000313" key="5">
    <source>
        <dbReference type="Proteomes" id="UP000035722"/>
    </source>
</evidence>
<evidence type="ECO:0000256" key="2">
    <source>
        <dbReference type="SAM" id="SignalP"/>
    </source>
</evidence>
<comment type="caution">
    <text evidence="4">The sequence shown here is derived from an EMBL/GenBank/DDBJ whole genome shotgun (WGS) entry which is preliminary data.</text>
</comment>
<dbReference type="STRING" id="861266.ARTSIC4J27_2870"/>
<gene>
    <name evidence="4" type="ORF">ARTSIC4J27_2870</name>
</gene>
<organism evidence="4 5">
    <name type="scientific">Pseudarthrobacter siccitolerans</name>
    <dbReference type="NCBI Taxonomy" id="861266"/>
    <lineage>
        <taxon>Bacteria</taxon>
        <taxon>Bacillati</taxon>
        <taxon>Actinomycetota</taxon>
        <taxon>Actinomycetes</taxon>
        <taxon>Micrococcales</taxon>
        <taxon>Micrococcaceae</taxon>
        <taxon>Pseudarthrobacter</taxon>
    </lineage>
</organism>
<feature type="region of interest" description="Disordered" evidence="1">
    <location>
        <begin position="156"/>
        <end position="177"/>
    </location>
</feature>
<dbReference type="Pfam" id="PF18914">
    <property type="entry name" value="DUF5666"/>
    <property type="match status" value="1"/>
</dbReference>
<feature type="compositionally biased region" description="Gly residues" evidence="1">
    <location>
        <begin position="157"/>
        <end position="167"/>
    </location>
</feature>
<accession>A0A024H545</accession>
<evidence type="ECO:0000256" key="1">
    <source>
        <dbReference type="SAM" id="MobiDB-lite"/>
    </source>
</evidence>
<dbReference type="AlphaFoldDB" id="A0A024H545"/>
<protein>
    <recommendedName>
        <fullName evidence="3">DUF5666 domain-containing protein</fullName>
    </recommendedName>
</protein>
<sequence length="177" mass="17976">MSVRDPLKIRKAVLAGAVALALTGTGAAFAWAADDSAPPSTSPSESQSAPGKSGQAPGHNKPDKAQRPQQLHSESVVKKADGTFQTILEQRGTAEAVSSTSITVKSEDGYSQTYAVSADTKVKSSIADIATGDTVRISGVKNGDQATAERIVEGAGDVPGLGLGRGNGHGKGHNKAK</sequence>
<evidence type="ECO:0000259" key="3">
    <source>
        <dbReference type="Pfam" id="PF18914"/>
    </source>
</evidence>
<dbReference type="RefSeq" id="WP_050055955.1">
    <property type="nucleotide sequence ID" value="NZ_CAQI01000046.1"/>
</dbReference>
<feature type="compositionally biased region" description="Low complexity" evidence="1">
    <location>
        <begin position="32"/>
        <end position="49"/>
    </location>
</feature>
<dbReference type="InterPro" id="IPR043724">
    <property type="entry name" value="DUF5666"/>
</dbReference>
<feature type="compositionally biased region" description="Basic residues" evidence="1">
    <location>
        <begin position="168"/>
        <end position="177"/>
    </location>
</feature>
<feature type="domain" description="DUF5666" evidence="3">
    <location>
        <begin position="91"/>
        <end position="151"/>
    </location>
</feature>
<name>A0A024H545_9MICC</name>
<dbReference type="OrthoDB" id="3401874at2"/>
<dbReference type="EMBL" id="CAQI01000046">
    <property type="protein sequence ID" value="CCQ46894.1"/>
    <property type="molecule type" value="Genomic_DNA"/>
</dbReference>
<feature type="region of interest" description="Disordered" evidence="1">
    <location>
        <begin position="32"/>
        <end position="79"/>
    </location>
</feature>
<feature type="chain" id="PRO_5039580713" description="DUF5666 domain-containing protein" evidence="2">
    <location>
        <begin position="33"/>
        <end position="177"/>
    </location>
</feature>